<dbReference type="SUPFAM" id="SSF52402">
    <property type="entry name" value="Adenine nucleotide alpha hydrolases-like"/>
    <property type="match status" value="2"/>
</dbReference>
<dbReference type="PRINTS" id="PR01438">
    <property type="entry name" value="UNVRSLSTRESS"/>
</dbReference>
<evidence type="ECO:0000259" key="2">
    <source>
        <dbReference type="Pfam" id="PF00582"/>
    </source>
</evidence>
<dbReference type="PANTHER" id="PTHR46268:SF15">
    <property type="entry name" value="UNIVERSAL STRESS PROTEIN HP_0031"/>
    <property type="match status" value="1"/>
</dbReference>
<evidence type="ECO:0000313" key="3">
    <source>
        <dbReference type="EMBL" id="SOD92686.1"/>
    </source>
</evidence>
<dbReference type="Pfam" id="PF00582">
    <property type="entry name" value="Usp"/>
    <property type="match status" value="2"/>
</dbReference>
<dbReference type="Gene3D" id="3.40.50.12370">
    <property type="match status" value="1"/>
</dbReference>
<protein>
    <submittedName>
        <fullName evidence="3">Nucleotide-binding universal stress protein, UspA family</fullName>
    </submittedName>
</protein>
<keyword evidence="4" id="KW-1185">Reference proteome</keyword>
<proteinExistence type="inferred from homology"/>
<accession>A0A286GBR8</accession>
<organism evidence="3 4">
    <name type="scientific">Caenispirillum bisanense</name>
    <dbReference type="NCBI Taxonomy" id="414052"/>
    <lineage>
        <taxon>Bacteria</taxon>
        <taxon>Pseudomonadati</taxon>
        <taxon>Pseudomonadota</taxon>
        <taxon>Alphaproteobacteria</taxon>
        <taxon>Rhodospirillales</taxon>
        <taxon>Novispirillaceae</taxon>
        <taxon>Caenispirillum</taxon>
    </lineage>
</organism>
<dbReference type="PANTHER" id="PTHR46268">
    <property type="entry name" value="STRESS RESPONSE PROTEIN NHAX"/>
    <property type="match status" value="1"/>
</dbReference>
<reference evidence="3 4" key="1">
    <citation type="submission" date="2017-09" db="EMBL/GenBank/DDBJ databases">
        <authorList>
            <person name="Ehlers B."/>
            <person name="Leendertz F.H."/>
        </authorList>
    </citation>
    <scope>NUCLEOTIDE SEQUENCE [LARGE SCALE GENOMIC DNA]</scope>
    <source>
        <strain evidence="3 4">USBA 140</strain>
    </source>
</reference>
<dbReference type="InterPro" id="IPR006016">
    <property type="entry name" value="UspA"/>
</dbReference>
<dbReference type="CDD" id="cd00293">
    <property type="entry name" value="USP-like"/>
    <property type="match status" value="2"/>
</dbReference>
<sequence>MPKILACTDGSAPYSASVYDHAAWAALRLGAAVEVLHVLDAAREKAMLADFTGAIGVDARDELLQQLADLEAAKAKVAQKKGRLVLDDATARLQALGVAEVEATLRHGTLVETLGEREQGADLVVIGKRGETHDVAGGHLGANLERAVRSSRKPVLVASRAFRPIGRAVIAFDGSASARRAVELAAAGPLLHDVAVDVLAVRPSSKVAAEDLPWAESTLRAVGREARAVTAEGTPAEAIAAHVQLTAADLVVMGAYGHSRIRALIIGSTTTETIRTCQVPLLMVH</sequence>
<name>A0A286GBR8_9PROT</name>
<dbReference type="AlphaFoldDB" id="A0A286GBR8"/>
<evidence type="ECO:0000256" key="1">
    <source>
        <dbReference type="ARBA" id="ARBA00008791"/>
    </source>
</evidence>
<dbReference type="EMBL" id="OCNJ01000002">
    <property type="protein sequence ID" value="SOD92686.1"/>
    <property type="molecule type" value="Genomic_DNA"/>
</dbReference>
<feature type="domain" description="UspA" evidence="2">
    <location>
        <begin position="3"/>
        <end position="157"/>
    </location>
</feature>
<comment type="similarity">
    <text evidence="1">Belongs to the universal stress protein A family.</text>
</comment>
<dbReference type="OrthoDB" id="9804721at2"/>
<feature type="domain" description="UspA" evidence="2">
    <location>
        <begin position="167"/>
        <end position="285"/>
    </location>
</feature>
<dbReference type="Proteomes" id="UP000219621">
    <property type="component" value="Unassembled WGS sequence"/>
</dbReference>
<dbReference type="RefSeq" id="WP_097278293.1">
    <property type="nucleotide sequence ID" value="NZ_OCNJ01000002.1"/>
</dbReference>
<dbReference type="InterPro" id="IPR006015">
    <property type="entry name" value="Universal_stress_UspA"/>
</dbReference>
<evidence type="ECO:0000313" key="4">
    <source>
        <dbReference type="Proteomes" id="UP000219621"/>
    </source>
</evidence>
<gene>
    <name evidence="3" type="ORF">SAMN05421508_102559</name>
</gene>